<evidence type="ECO:0000256" key="6">
    <source>
        <dbReference type="ARBA" id="ARBA00022741"/>
    </source>
</evidence>
<protein>
    <recommendedName>
        <fullName evidence="3">5'-nucleotidase</fullName>
        <ecNumber evidence="3">3.1.3.5</ecNumber>
    </recommendedName>
</protein>
<evidence type="ECO:0000313" key="10">
    <source>
        <dbReference type="Proteomes" id="UP000546642"/>
    </source>
</evidence>
<evidence type="ECO:0000256" key="4">
    <source>
        <dbReference type="ARBA" id="ARBA00022490"/>
    </source>
</evidence>
<comment type="catalytic activity">
    <reaction evidence="1">
        <text>a ribonucleoside 5'-phosphate + H2O = a ribonucleoside + phosphate</text>
        <dbReference type="Rhea" id="RHEA:12484"/>
        <dbReference type="ChEBI" id="CHEBI:15377"/>
        <dbReference type="ChEBI" id="CHEBI:18254"/>
        <dbReference type="ChEBI" id="CHEBI:43474"/>
        <dbReference type="ChEBI" id="CHEBI:58043"/>
        <dbReference type="EC" id="3.1.3.5"/>
    </reaction>
</comment>
<proteinExistence type="inferred from homology"/>
<dbReference type="GO" id="GO:0008253">
    <property type="term" value="F:5'-nucleotidase activity"/>
    <property type="evidence" value="ECO:0007669"/>
    <property type="project" value="UniProtKB-EC"/>
</dbReference>
<gene>
    <name evidence="9" type="ORF">HNR23_005190</name>
</gene>
<accession>A0A7X0D888</accession>
<comment type="similarity">
    <text evidence="2">Belongs to the SurE nucleotidase family.</text>
</comment>
<keyword evidence="6" id="KW-0547">Nucleotide-binding</keyword>
<dbReference type="GO" id="GO:0000166">
    <property type="term" value="F:nucleotide binding"/>
    <property type="evidence" value="ECO:0007669"/>
    <property type="project" value="UniProtKB-KW"/>
</dbReference>
<organism evidence="9 10">
    <name type="scientific">Nocardiopsis mwathae</name>
    <dbReference type="NCBI Taxonomy" id="1472723"/>
    <lineage>
        <taxon>Bacteria</taxon>
        <taxon>Bacillati</taxon>
        <taxon>Actinomycetota</taxon>
        <taxon>Actinomycetes</taxon>
        <taxon>Streptosporangiales</taxon>
        <taxon>Nocardiopsidaceae</taxon>
        <taxon>Nocardiopsis</taxon>
    </lineage>
</organism>
<dbReference type="GO" id="GO:0004309">
    <property type="term" value="F:exopolyphosphatase activity"/>
    <property type="evidence" value="ECO:0007669"/>
    <property type="project" value="TreeGrafter"/>
</dbReference>
<evidence type="ECO:0000259" key="8">
    <source>
        <dbReference type="Pfam" id="PF01975"/>
    </source>
</evidence>
<dbReference type="PANTHER" id="PTHR30457">
    <property type="entry name" value="5'-NUCLEOTIDASE SURE"/>
    <property type="match status" value="1"/>
</dbReference>
<keyword evidence="10" id="KW-1185">Reference proteome</keyword>
<evidence type="ECO:0000256" key="5">
    <source>
        <dbReference type="ARBA" id="ARBA00022723"/>
    </source>
</evidence>
<sequence>MANDDGADAHGLSVLTAAAAALGPPLVLANDIGWTAAGTSLRFPGGDARRIIRDGDRWTFADTPPALLAAAACSGALGPAPDAALVGVNHGPNVGGMAAHSGTVGAALTAAAHGLPAVAVSSDDVHATHGAEDGPPHHGLAAALAVRLVSLVERLRRREGEGIALNVNVPNLPAEQVAGIRIAVPARALPAARLDAHGAVRPGIDIDEPPDPGSDIALLRDGFATVTVVCGALPERGLRDGVAAIERDLLGGGGRAGAAAVARAHNHSTRIG</sequence>
<keyword evidence="5" id="KW-0479">Metal-binding</keyword>
<dbReference type="AlphaFoldDB" id="A0A7X0D888"/>
<dbReference type="InterPro" id="IPR036523">
    <property type="entry name" value="SurE-like_sf"/>
</dbReference>
<dbReference type="InterPro" id="IPR030048">
    <property type="entry name" value="SurE"/>
</dbReference>
<dbReference type="RefSeq" id="WP_184079604.1">
    <property type="nucleotide sequence ID" value="NZ_JACHDS010000001.1"/>
</dbReference>
<dbReference type="EC" id="3.1.3.5" evidence="3"/>
<dbReference type="PANTHER" id="PTHR30457:SF12">
    <property type="entry name" value="5'_3'-NUCLEOTIDASE SURE"/>
    <property type="match status" value="1"/>
</dbReference>
<evidence type="ECO:0000256" key="3">
    <source>
        <dbReference type="ARBA" id="ARBA00012643"/>
    </source>
</evidence>
<evidence type="ECO:0000256" key="7">
    <source>
        <dbReference type="ARBA" id="ARBA00022801"/>
    </source>
</evidence>
<evidence type="ECO:0000256" key="1">
    <source>
        <dbReference type="ARBA" id="ARBA00000815"/>
    </source>
</evidence>
<dbReference type="InterPro" id="IPR002828">
    <property type="entry name" value="SurE-like_Pase/nucleotidase"/>
</dbReference>
<dbReference type="Pfam" id="PF01975">
    <property type="entry name" value="SurE"/>
    <property type="match status" value="1"/>
</dbReference>
<dbReference type="EMBL" id="JACHDS010000001">
    <property type="protein sequence ID" value="MBB6175130.1"/>
    <property type="molecule type" value="Genomic_DNA"/>
</dbReference>
<keyword evidence="7 9" id="KW-0378">Hydrolase</keyword>
<keyword evidence="4" id="KW-0963">Cytoplasm</keyword>
<name>A0A7X0D888_9ACTN</name>
<comment type="caution">
    <text evidence="9">The sequence shown here is derived from an EMBL/GenBank/DDBJ whole genome shotgun (WGS) entry which is preliminary data.</text>
</comment>
<evidence type="ECO:0000256" key="2">
    <source>
        <dbReference type="ARBA" id="ARBA00011062"/>
    </source>
</evidence>
<dbReference type="Proteomes" id="UP000546642">
    <property type="component" value="Unassembled WGS sequence"/>
</dbReference>
<reference evidence="9 10" key="1">
    <citation type="submission" date="2020-08" db="EMBL/GenBank/DDBJ databases">
        <title>Sequencing the genomes of 1000 actinobacteria strains.</title>
        <authorList>
            <person name="Klenk H.-P."/>
        </authorList>
    </citation>
    <scope>NUCLEOTIDE SEQUENCE [LARGE SCALE GENOMIC DNA]</scope>
    <source>
        <strain evidence="9 10">DSM 46659</strain>
    </source>
</reference>
<dbReference type="Gene3D" id="3.40.1210.10">
    <property type="entry name" value="Survival protein SurE-like phosphatase/nucleotidase"/>
    <property type="match status" value="1"/>
</dbReference>
<dbReference type="GO" id="GO:0008254">
    <property type="term" value="F:3'-nucleotidase activity"/>
    <property type="evidence" value="ECO:0007669"/>
    <property type="project" value="TreeGrafter"/>
</dbReference>
<feature type="domain" description="Survival protein SurE-like phosphatase/nucleotidase" evidence="8">
    <location>
        <begin position="2"/>
        <end position="184"/>
    </location>
</feature>
<dbReference type="SUPFAM" id="SSF64167">
    <property type="entry name" value="SurE-like"/>
    <property type="match status" value="1"/>
</dbReference>
<evidence type="ECO:0000313" key="9">
    <source>
        <dbReference type="EMBL" id="MBB6175130.1"/>
    </source>
</evidence>
<dbReference type="GO" id="GO:0046872">
    <property type="term" value="F:metal ion binding"/>
    <property type="evidence" value="ECO:0007669"/>
    <property type="project" value="UniProtKB-KW"/>
</dbReference>